<accession>A0A8S0G354</accession>
<name>A0A8S0G354_ECOLX</name>
<evidence type="ECO:0000313" key="3">
    <source>
        <dbReference type="Proteomes" id="UP000467488"/>
    </source>
</evidence>
<feature type="signal peptide" evidence="1">
    <location>
        <begin position="1"/>
        <end position="25"/>
    </location>
</feature>
<dbReference type="Proteomes" id="UP000467488">
    <property type="component" value="Chromosome"/>
</dbReference>
<dbReference type="EMBL" id="AP022360">
    <property type="protein sequence ID" value="BBU87166.1"/>
    <property type="molecule type" value="Genomic_DNA"/>
</dbReference>
<protein>
    <submittedName>
        <fullName evidence="2">Uncharacterized protein</fullName>
    </submittedName>
</protein>
<organism evidence="2 3">
    <name type="scientific">Escherichia coli</name>
    <dbReference type="NCBI Taxonomy" id="562"/>
    <lineage>
        <taxon>Bacteria</taxon>
        <taxon>Pseudomonadati</taxon>
        <taxon>Pseudomonadota</taxon>
        <taxon>Gammaproteobacteria</taxon>
        <taxon>Enterobacterales</taxon>
        <taxon>Enterobacteriaceae</taxon>
        <taxon>Escherichia</taxon>
    </lineage>
</organism>
<gene>
    <name evidence="2" type="ORF">EIMP300_85660</name>
</gene>
<keyword evidence="1" id="KW-0732">Signal</keyword>
<evidence type="ECO:0000313" key="2">
    <source>
        <dbReference type="EMBL" id="BBU87166.1"/>
    </source>
</evidence>
<feature type="chain" id="PRO_5035780682" evidence="1">
    <location>
        <begin position="26"/>
        <end position="144"/>
    </location>
</feature>
<dbReference type="AlphaFoldDB" id="A0A8S0G354"/>
<reference evidence="2 3" key="1">
    <citation type="submission" date="2020-01" db="EMBL/GenBank/DDBJ databases">
        <title>Dynamics of blaIMP-6 dissemination in carbapenem resistant Enterobacteriacea isolated from regional surveillance in Osaka, Japan.</title>
        <authorList>
            <person name="Abe R."/>
            <person name="Akeda Y."/>
            <person name="Sugawara Y."/>
            <person name="Yamamoto N."/>
            <person name="Tomono K."/>
            <person name="Takeuchi D."/>
            <person name="Kawahara R."/>
            <person name="Hamada S."/>
        </authorList>
    </citation>
    <scope>NUCLEOTIDE SEQUENCE [LARGE SCALE GENOMIC DNA]</scope>
    <source>
        <strain evidence="2 3">E300</strain>
    </source>
</reference>
<proteinExistence type="predicted"/>
<sequence>MDANNMKRKIIPVLIGCTLSFSALAAQPTAERYVVSFPEGTHVNYAGAFASAFPNGLPVGIGSGLLFTGKQGDALTFATITDRGPNADSPKEGKNETKIFVTPDFAPLLMTIQFVYKTAKRRPSIPVLCMTIKARSTVCRWQAT</sequence>
<evidence type="ECO:0000256" key="1">
    <source>
        <dbReference type="SAM" id="SignalP"/>
    </source>
</evidence>